<evidence type="ECO:0000313" key="2">
    <source>
        <dbReference type="Proteomes" id="UP000245697"/>
    </source>
</evidence>
<reference evidence="1 2" key="1">
    <citation type="submission" date="2018-05" db="EMBL/GenBank/DDBJ databases">
        <title>Genomic Encyclopedia of Archaeal and Bacterial Type Strains, Phase II (KMG-II): from individual species to whole genera.</title>
        <authorList>
            <person name="Goeker M."/>
        </authorList>
    </citation>
    <scope>NUCLEOTIDE SEQUENCE [LARGE SCALE GENOMIC DNA]</scope>
    <source>
        <strain evidence="1 2">DSM 45184</strain>
    </source>
</reference>
<protein>
    <submittedName>
        <fullName evidence="1">Uncharacterized protein</fullName>
    </submittedName>
</protein>
<dbReference type="Proteomes" id="UP000245697">
    <property type="component" value="Unassembled WGS sequence"/>
</dbReference>
<organism evidence="1 2">
    <name type="scientific">Actinoplanes xinjiangensis</name>
    <dbReference type="NCBI Taxonomy" id="512350"/>
    <lineage>
        <taxon>Bacteria</taxon>
        <taxon>Bacillati</taxon>
        <taxon>Actinomycetota</taxon>
        <taxon>Actinomycetes</taxon>
        <taxon>Micromonosporales</taxon>
        <taxon>Micromonosporaceae</taxon>
        <taxon>Actinoplanes</taxon>
    </lineage>
</organism>
<sequence length="318" mass="33442">MDLLLEKLGEVGGLHFMDTGDVHSRDLSIAALVELTDRDPSSVTGLRTLCVVLQARPDATGEITDAEELIARARRLRALVPAGDDRWTAEWIIAGGLFARHRLRRDPAGLNEAITLYRRAAAQVSPADSRSAEILSMLIRALVARFDVLGASDDIHEATAVADRLDALPLASGSGGVLVNAANALSAAYERTADPGFAIRAAGLIRHGRDLMSPRDPQFCATSSALASALIDQAAVDPGDRPKLLAEAVTAARDATDLPAGHRDRAAYLAQYADMLLQASPEPAGHLDMAVTAAHAAVQEARTGTDTASALAVLARAL</sequence>
<proteinExistence type="predicted"/>
<gene>
    <name evidence="1" type="ORF">BC793_119164</name>
</gene>
<keyword evidence="2" id="KW-1185">Reference proteome</keyword>
<dbReference type="RefSeq" id="WP_109599928.1">
    <property type="nucleotide sequence ID" value="NZ_BONA01000071.1"/>
</dbReference>
<comment type="caution">
    <text evidence="1">The sequence shown here is derived from an EMBL/GenBank/DDBJ whole genome shotgun (WGS) entry which is preliminary data.</text>
</comment>
<accession>A0A316F4M9</accession>
<dbReference type="AlphaFoldDB" id="A0A316F4M9"/>
<evidence type="ECO:0000313" key="1">
    <source>
        <dbReference type="EMBL" id="PWK40556.1"/>
    </source>
</evidence>
<dbReference type="EMBL" id="QGGR01000019">
    <property type="protein sequence ID" value="PWK40556.1"/>
    <property type="molecule type" value="Genomic_DNA"/>
</dbReference>
<name>A0A316F4M9_9ACTN</name>